<keyword evidence="2 4" id="KW-0378">Hydrolase</keyword>
<dbReference type="RefSeq" id="WP_308727613.1">
    <property type="nucleotide sequence ID" value="NZ_JAJEQF010000002.1"/>
</dbReference>
<dbReference type="Proteomes" id="UP001199355">
    <property type="component" value="Unassembled WGS sequence"/>
</dbReference>
<dbReference type="EMBL" id="JAJEQF010000002">
    <property type="protein sequence ID" value="MCC2166512.1"/>
    <property type="molecule type" value="Genomic_DNA"/>
</dbReference>
<keyword evidence="5" id="KW-1185">Reference proteome</keyword>
<evidence type="ECO:0000256" key="1">
    <source>
        <dbReference type="ARBA" id="ARBA00001946"/>
    </source>
</evidence>
<dbReference type="InterPro" id="IPR000086">
    <property type="entry name" value="NUDIX_hydrolase_dom"/>
</dbReference>
<dbReference type="Pfam" id="PF00293">
    <property type="entry name" value="NUDIX"/>
    <property type="match status" value="1"/>
</dbReference>
<evidence type="ECO:0000256" key="2">
    <source>
        <dbReference type="ARBA" id="ARBA00022801"/>
    </source>
</evidence>
<name>A0AAE3AWB0_9FIRM</name>
<dbReference type="AlphaFoldDB" id="A0AAE3AWB0"/>
<dbReference type="PROSITE" id="PS51462">
    <property type="entry name" value="NUDIX"/>
    <property type="match status" value="1"/>
</dbReference>
<sequence length="198" mass="22887">MKFLGMKKVRDGKYLKNYELSYENKAGRLKTYEIVSRKELEDVQDLGRRASGVSIVAFQDGKMLLLREFRMSINKTIFNLCAGMQEKEETIEDCIRRELYEETGLSVKKVLKILPPSYSAVGFSDTKTYIAFVEADGVFSDHTSDNEEISARFYSREEVKALLETQEFSSRSQMAAFFFTEGAELWNKNDLKQEDEDK</sequence>
<dbReference type="Gene3D" id="3.90.79.10">
    <property type="entry name" value="Nucleoside Triphosphate Pyrophosphohydrolase"/>
    <property type="match status" value="1"/>
</dbReference>
<reference evidence="4 5" key="1">
    <citation type="submission" date="2021-10" db="EMBL/GenBank/DDBJ databases">
        <title>Anaerobic single-cell dispensing facilitates the cultivation of human gut bacteria.</title>
        <authorList>
            <person name="Afrizal A."/>
        </authorList>
    </citation>
    <scope>NUCLEOTIDE SEQUENCE [LARGE SCALE GENOMIC DNA]</scope>
    <source>
        <strain evidence="4 5">CLA-AA-H244</strain>
    </source>
</reference>
<accession>A0AAE3AWB0</accession>
<dbReference type="InterPro" id="IPR015797">
    <property type="entry name" value="NUDIX_hydrolase-like_dom_sf"/>
</dbReference>
<gene>
    <name evidence="4" type="ORF">LKD45_02150</name>
</gene>
<proteinExistence type="predicted"/>
<dbReference type="CDD" id="cd03424">
    <property type="entry name" value="NUDIX_ADPRase_Nudt5_UGPPase_Nudt14"/>
    <property type="match status" value="1"/>
</dbReference>
<evidence type="ECO:0000313" key="5">
    <source>
        <dbReference type="Proteomes" id="UP001199355"/>
    </source>
</evidence>
<evidence type="ECO:0000259" key="3">
    <source>
        <dbReference type="PROSITE" id="PS51462"/>
    </source>
</evidence>
<dbReference type="PROSITE" id="PS00893">
    <property type="entry name" value="NUDIX_BOX"/>
    <property type="match status" value="1"/>
</dbReference>
<organism evidence="4 5">
    <name type="scientific">Gallintestinimicrobium propionicum</name>
    <dbReference type="NCBI Taxonomy" id="2981770"/>
    <lineage>
        <taxon>Bacteria</taxon>
        <taxon>Bacillati</taxon>
        <taxon>Bacillota</taxon>
        <taxon>Clostridia</taxon>
        <taxon>Lachnospirales</taxon>
        <taxon>Lachnospiraceae</taxon>
        <taxon>Gallintestinimicrobium</taxon>
    </lineage>
</organism>
<dbReference type="GO" id="GO:0006753">
    <property type="term" value="P:nucleoside phosphate metabolic process"/>
    <property type="evidence" value="ECO:0007669"/>
    <property type="project" value="TreeGrafter"/>
</dbReference>
<dbReference type="InterPro" id="IPR020084">
    <property type="entry name" value="NUDIX_hydrolase_CS"/>
</dbReference>
<dbReference type="GO" id="GO:0016787">
    <property type="term" value="F:hydrolase activity"/>
    <property type="evidence" value="ECO:0007669"/>
    <property type="project" value="UniProtKB-KW"/>
</dbReference>
<comment type="cofactor">
    <cofactor evidence="1">
        <name>Mg(2+)</name>
        <dbReference type="ChEBI" id="CHEBI:18420"/>
    </cofactor>
</comment>
<protein>
    <submittedName>
        <fullName evidence="4">NUDIX hydrolase</fullName>
    </submittedName>
</protein>
<dbReference type="PANTHER" id="PTHR11839">
    <property type="entry name" value="UDP/ADP-SUGAR PYROPHOSPHATASE"/>
    <property type="match status" value="1"/>
</dbReference>
<comment type="caution">
    <text evidence="4">The sequence shown here is derived from an EMBL/GenBank/DDBJ whole genome shotgun (WGS) entry which is preliminary data.</text>
</comment>
<dbReference type="PANTHER" id="PTHR11839:SF18">
    <property type="entry name" value="NUDIX HYDROLASE DOMAIN-CONTAINING PROTEIN"/>
    <property type="match status" value="1"/>
</dbReference>
<dbReference type="SUPFAM" id="SSF55811">
    <property type="entry name" value="Nudix"/>
    <property type="match status" value="1"/>
</dbReference>
<feature type="domain" description="Nudix hydrolase" evidence="3">
    <location>
        <begin position="48"/>
        <end position="176"/>
    </location>
</feature>
<dbReference type="GO" id="GO:0019693">
    <property type="term" value="P:ribose phosphate metabolic process"/>
    <property type="evidence" value="ECO:0007669"/>
    <property type="project" value="TreeGrafter"/>
</dbReference>
<evidence type="ECO:0000313" key="4">
    <source>
        <dbReference type="EMBL" id="MCC2166512.1"/>
    </source>
</evidence>